<reference evidence="3" key="1">
    <citation type="submission" date="2022-08" db="EMBL/GenBank/DDBJ databases">
        <authorList>
            <consortium name="DOE Joint Genome Institute"/>
            <person name="Min B."/>
            <person name="Riley R."/>
            <person name="Sierra-Patev S."/>
            <person name="Naranjo-Ortiz M."/>
            <person name="Looney B."/>
            <person name="Konkel Z."/>
            <person name="Slot J.C."/>
            <person name="Sakamoto Y."/>
            <person name="Steenwyk J.L."/>
            <person name="Rokas A."/>
            <person name="Carro J."/>
            <person name="Camarero S."/>
            <person name="Ferreira P."/>
            <person name="Molpeceres G."/>
            <person name="Ruiz-Duenas F.J."/>
            <person name="Serrano A."/>
            <person name="Henrissat B."/>
            <person name="Drula E."/>
            <person name="Hughes K.W."/>
            <person name="Mata J.L."/>
            <person name="Ishikawa N.K."/>
            <person name="Vargas-Isla R."/>
            <person name="Ushijima S."/>
            <person name="Smith C.A."/>
            <person name="Ahrendt S."/>
            <person name="Andreopoulos W."/>
            <person name="He G."/>
            <person name="Labutti K."/>
            <person name="Lipzen A."/>
            <person name="Ng V."/>
            <person name="Sandor L."/>
            <person name="Barry K."/>
            <person name="Martinez A.T."/>
            <person name="Xiao Y."/>
            <person name="Gibbons J.G."/>
            <person name="Terashima K."/>
            <person name="Hibbett D.S."/>
            <person name="Grigoriev I.V."/>
        </authorList>
    </citation>
    <scope>NUCLEOTIDE SEQUENCE</scope>
    <source>
        <strain evidence="3">TFB9207</strain>
    </source>
</reference>
<dbReference type="GO" id="GO:0000151">
    <property type="term" value="C:ubiquitin ligase complex"/>
    <property type="evidence" value="ECO:0007669"/>
    <property type="project" value="TreeGrafter"/>
</dbReference>
<dbReference type="GO" id="GO:0097602">
    <property type="term" value="F:cullin family protein binding"/>
    <property type="evidence" value="ECO:0007669"/>
    <property type="project" value="TreeGrafter"/>
</dbReference>
<sequence>MPPKRKAAAEDSEATGTRTTRRSTRTSTTAKADEKAKSKTKASTSKKTTDDAVSDTEEPPAKRQKSARTKAAPKTSKAKKKTARDEPTDEEPEQNHQSKPARDGKSTSDTAKYSPAQSLALFEKYADADDPSAIGPTGLEQLCNEAAIPMDGAMPLILAWQLDAREMGKFTKDEWLKANPQLNPIPRQILTTEQHMSIIQRMSRMHTVVFICSASTSQNLSSQETSTWRPLQRCGQSYSVRNILL</sequence>
<dbReference type="GO" id="GO:0045116">
    <property type="term" value="P:protein neddylation"/>
    <property type="evidence" value="ECO:0007669"/>
    <property type="project" value="TreeGrafter"/>
</dbReference>
<protein>
    <recommendedName>
        <fullName evidence="1">Defective in cullin neddylation protein</fullName>
    </recommendedName>
</protein>
<evidence type="ECO:0000256" key="2">
    <source>
        <dbReference type="SAM" id="MobiDB-lite"/>
    </source>
</evidence>
<dbReference type="Proteomes" id="UP001163846">
    <property type="component" value="Unassembled WGS sequence"/>
</dbReference>
<comment type="caution">
    <text evidence="3">The sequence shown here is derived from an EMBL/GenBank/DDBJ whole genome shotgun (WGS) entry which is preliminary data.</text>
</comment>
<dbReference type="PANTHER" id="PTHR12281">
    <property type="entry name" value="RP42 RELATED"/>
    <property type="match status" value="1"/>
</dbReference>
<evidence type="ECO:0000256" key="1">
    <source>
        <dbReference type="RuleBase" id="RU410713"/>
    </source>
</evidence>
<feature type="compositionally biased region" description="Basic and acidic residues" evidence="2">
    <location>
        <begin position="93"/>
        <end position="106"/>
    </location>
</feature>
<dbReference type="InterPro" id="IPR014764">
    <property type="entry name" value="DCN-prot"/>
</dbReference>
<organism evidence="3 4">
    <name type="scientific">Lentinula raphanica</name>
    <dbReference type="NCBI Taxonomy" id="153919"/>
    <lineage>
        <taxon>Eukaryota</taxon>
        <taxon>Fungi</taxon>
        <taxon>Dikarya</taxon>
        <taxon>Basidiomycota</taxon>
        <taxon>Agaricomycotina</taxon>
        <taxon>Agaricomycetes</taxon>
        <taxon>Agaricomycetidae</taxon>
        <taxon>Agaricales</taxon>
        <taxon>Marasmiineae</taxon>
        <taxon>Omphalotaceae</taxon>
        <taxon>Lentinula</taxon>
    </lineage>
</organism>
<evidence type="ECO:0000313" key="3">
    <source>
        <dbReference type="EMBL" id="KAJ3838780.1"/>
    </source>
</evidence>
<proteinExistence type="predicted"/>
<feature type="region of interest" description="Disordered" evidence="2">
    <location>
        <begin position="1"/>
        <end position="112"/>
    </location>
</feature>
<gene>
    <name evidence="3" type="ORF">F5878DRAFT_156876</name>
</gene>
<dbReference type="PANTHER" id="PTHR12281:SF12">
    <property type="entry name" value="DEFECTIVE IN CULLIN NEDDYLATION PROTEIN"/>
    <property type="match status" value="1"/>
</dbReference>
<name>A0AA38P9U2_9AGAR</name>
<dbReference type="AlphaFoldDB" id="A0AA38P9U2"/>
<dbReference type="Gene3D" id="1.10.238.10">
    <property type="entry name" value="EF-hand"/>
    <property type="match status" value="1"/>
</dbReference>
<dbReference type="EMBL" id="MU806164">
    <property type="protein sequence ID" value="KAJ3838780.1"/>
    <property type="molecule type" value="Genomic_DNA"/>
</dbReference>
<keyword evidence="4" id="KW-1185">Reference proteome</keyword>
<dbReference type="GO" id="GO:0031624">
    <property type="term" value="F:ubiquitin conjugating enzyme binding"/>
    <property type="evidence" value="ECO:0007669"/>
    <property type="project" value="TreeGrafter"/>
</dbReference>
<comment type="function">
    <text evidence="1">Neddylation of cullins play an essential role in the regulation of SCF-type complexes activity.</text>
</comment>
<accession>A0AA38P9U2</accession>
<dbReference type="GO" id="GO:0032182">
    <property type="term" value="F:ubiquitin-like protein binding"/>
    <property type="evidence" value="ECO:0007669"/>
    <property type="project" value="TreeGrafter"/>
</dbReference>
<evidence type="ECO:0000313" key="4">
    <source>
        <dbReference type="Proteomes" id="UP001163846"/>
    </source>
</evidence>